<evidence type="ECO:0000256" key="8">
    <source>
        <dbReference type="HAMAP-Rule" id="MF_00377"/>
    </source>
</evidence>
<keyword evidence="7 8" id="KW-0238">DNA-binding</keyword>
<keyword evidence="6 8" id="KW-0446">Lipid-binding</keyword>
<dbReference type="Proteomes" id="UP001596996">
    <property type="component" value="Unassembled WGS sequence"/>
</dbReference>
<dbReference type="InterPro" id="IPR013317">
    <property type="entry name" value="DnaA_dom"/>
</dbReference>
<dbReference type="PANTHER" id="PTHR30050">
    <property type="entry name" value="CHROMOSOMAL REPLICATION INITIATOR PROTEIN DNAA"/>
    <property type="match status" value="1"/>
</dbReference>
<evidence type="ECO:0000256" key="1">
    <source>
        <dbReference type="ARBA" id="ARBA00006583"/>
    </source>
</evidence>
<comment type="subunit">
    <text evidence="8">Oligomerizes as a right-handed, spiral filament on DNA at oriC.</text>
</comment>
<dbReference type="InterPro" id="IPR010921">
    <property type="entry name" value="Trp_repressor/repl_initiator"/>
</dbReference>
<evidence type="ECO:0000256" key="7">
    <source>
        <dbReference type="ARBA" id="ARBA00023125"/>
    </source>
</evidence>
<feature type="region of interest" description="Domain I, interacts with DnaA modulators" evidence="8">
    <location>
        <begin position="1"/>
        <end position="90"/>
    </location>
</feature>
<keyword evidence="4 8" id="KW-0547">Nucleotide-binding</keyword>
<keyword evidence="5 8" id="KW-0067">ATP-binding</keyword>
<dbReference type="SMART" id="SM00760">
    <property type="entry name" value="Bac_DnaA_C"/>
    <property type="match status" value="1"/>
</dbReference>
<dbReference type="InterPro" id="IPR001957">
    <property type="entry name" value="Chromosome_initiator_DnaA"/>
</dbReference>
<dbReference type="Gene3D" id="1.10.1750.10">
    <property type="match status" value="1"/>
</dbReference>
<dbReference type="Pfam" id="PF08299">
    <property type="entry name" value="Bac_DnaA_C"/>
    <property type="match status" value="1"/>
</dbReference>
<dbReference type="EMBL" id="JBHTJN010000009">
    <property type="protein sequence ID" value="MFD0966173.1"/>
    <property type="molecule type" value="Genomic_DNA"/>
</dbReference>
<dbReference type="Gene3D" id="3.40.50.300">
    <property type="entry name" value="P-loop containing nucleotide triphosphate hydrolases"/>
    <property type="match status" value="1"/>
</dbReference>
<name>A0ABW3I8K6_9PAST</name>
<evidence type="ECO:0000256" key="5">
    <source>
        <dbReference type="ARBA" id="ARBA00022840"/>
    </source>
</evidence>
<feature type="binding site" evidence="8">
    <location>
        <position position="161"/>
    </location>
    <ligand>
        <name>ATP</name>
        <dbReference type="ChEBI" id="CHEBI:30616"/>
    </ligand>
</feature>
<organism evidence="14 15">
    <name type="scientific">Seminibacterium arietis</name>
    <dbReference type="NCBI Taxonomy" id="1173502"/>
    <lineage>
        <taxon>Bacteria</taxon>
        <taxon>Pseudomonadati</taxon>
        <taxon>Pseudomonadota</taxon>
        <taxon>Gammaproteobacteria</taxon>
        <taxon>Pasteurellales</taxon>
        <taxon>Pasteurellaceae</taxon>
        <taxon>Seminibacterium</taxon>
    </lineage>
</organism>
<dbReference type="Gene3D" id="1.10.8.60">
    <property type="match status" value="1"/>
</dbReference>
<accession>A0ABW3I8K6</accession>
<dbReference type="PRINTS" id="PR00051">
    <property type="entry name" value="DNAA"/>
</dbReference>
<evidence type="ECO:0000313" key="15">
    <source>
        <dbReference type="Proteomes" id="UP001596996"/>
    </source>
</evidence>
<comment type="function">
    <text evidence="8 10">Plays an essential role in the initiation and regulation of chromosomal replication. ATP-DnaA binds to the origin of replication (oriC) to initiate formation of the DNA replication initiation complex once per cell cycle. Binds the DnaA box (a 9 base pair repeat at the origin) and separates the double-stranded (ds)DNA. Forms a right-handed helical filament on oriC DNA; dsDNA binds to the exterior of the filament while single-stranded (ss)DNA is stabiized in the filament's interior. The ATP-DnaA-oriC complex binds and stabilizes one strand of the AT-rich DNA unwinding element (DUE), permitting loading of DNA polymerase. After initiation quickly degrades to an ADP-DnaA complex that is not apt for DNA replication. Binds acidic phospholipids.</text>
</comment>
<dbReference type="SUPFAM" id="SSF48295">
    <property type="entry name" value="TrpR-like"/>
    <property type="match status" value="1"/>
</dbReference>
<comment type="caution">
    <text evidence="14">The sequence shown here is derived from an EMBL/GenBank/DDBJ whole genome shotgun (WGS) entry which is preliminary data.</text>
</comment>
<evidence type="ECO:0000259" key="12">
    <source>
        <dbReference type="SMART" id="SM00382"/>
    </source>
</evidence>
<evidence type="ECO:0000256" key="4">
    <source>
        <dbReference type="ARBA" id="ARBA00022741"/>
    </source>
</evidence>
<dbReference type="SUPFAM" id="SSF52540">
    <property type="entry name" value="P-loop containing nucleoside triphosphate hydrolases"/>
    <property type="match status" value="1"/>
</dbReference>
<evidence type="ECO:0000256" key="11">
    <source>
        <dbReference type="RuleBase" id="RU004227"/>
    </source>
</evidence>
<gene>
    <name evidence="8 14" type="primary">dnaA</name>
    <name evidence="14" type="ORF">ACFQ02_04805</name>
</gene>
<dbReference type="Gene3D" id="3.30.300.180">
    <property type="match status" value="1"/>
</dbReference>
<dbReference type="CDD" id="cd00009">
    <property type="entry name" value="AAA"/>
    <property type="match status" value="1"/>
</dbReference>
<dbReference type="InterPro" id="IPR020591">
    <property type="entry name" value="Chromosome_initiator_DnaA-like"/>
</dbReference>
<feature type="binding site" evidence="8">
    <location>
        <position position="164"/>
    </location>
    <ligand>
        <name>ATP</name>
        <dbReference type="ChEBI" id="CHEBI:30616"/>
    </ligand>
</feature>
<evidence type="ECO:0000313" key="14">
    <source>
        <dbReference type="EMBL" id="MFD0966173.1"/>
    </source>
</evidence>
<evidence type="ECO:0000256" key="6">
    <source>
        <dbReference type="ARBA" id="ARBA00023121"/>
    </source>
</evidence>
<dbReference type="SMART" id="SM00382">
    <property type="entry name" value="AAA"/>
    <property type="match status" value="1"/>
</dbReference>
<evidence type="ECO:0000256" key="10">
    <source>
        <dbReference type="RuleBase" id="RU000577"/>
    </source>
</evidence>
<feature type="binding site" evidence="8">
    <location>
        <position position="165"/>
    </location>
    <ligand>
        <name>ATP</name>
        <dbReference type="ChEBI" id="CHEBI:30616"/>
    </ligand>
</feature>
<keyword evidence="2 8" id="KW-0963">Cytoplasm</keyword>
<comment type="domain">
    <text evidence="8">Domain I is involved in oligomerization and binding regulators, domain II is flexibile and of varying length in different bacteria, domain III forms the AAA+ region, while domain IV binds dsDNA.</text>
</comment>
<dbReference type="InterPro" id="IPR018312">
    <property type="entry name" value="Chromosome_initiator_DnaA_CS"/>
</dbReference>
<evidence type="ECO:0000256" key="2">
    <source>
        <dbReference type="ARBA" id="ARBA00022490"/>
    </source>
</evidence>
<evidence type="ECO:0000256" key="9">
    <source>
        <dbReference type="NCBIfam" id="TIGR00362"/>
    </source>
</evidence>
<dbReference type="InterPro" id="IPR024633">
    <property type="entry name" value="DnaA_N_dom"/>
</dbReference>
<sequence>MKTHLSSLWQDCLSQLQDQISSTHFTTWLRPLQADVADENMLVLYASNRFVKDWVESHYLVQITKLAQQLTQNADFVVKILEGIKPEKKAPVSIQVESVATDIVIMPEVQSPHASNLNSKHIFDNFVEGKSNRLARAAAEKVAKSPGEQSSNPLFLYGGTGLGKTHLLHAVGNSILSQKANARVVYIHAERFMQEYVKALKSDRMENFKKLYRTLDALLIDDIQFFAGKDGTQEEFFHIFNSLFESGRQIILTSDRYPKEIEKIEDRLKSRFGWGLSIGIEPPDLETRVAILLKKAEEKNMLLPEEVAFFIGQKLRTNVRELEGALNRVHAYAEFTGKAITIDFVRDALKDMLALQDKLVTVENIQRVVAEYYRIKVADLKSKSRARSVARPRQLAMALAKELTNRSLPEIGRGFGDRDHTTVLHACKTIAKLREEDNNIQEDWSNLIRTLSA</sequence>
<evidence type="ECO:0000256" key="3">
    <source>
        <dbReference type="ARBA" id="ARBA00022705"/>
    </source>
</evidence>
<dbReference type="InterPro" id="IPR038454">
    <property type="entry name" value="DnaA_N_sf"/>
</dbReference>
<comment type="caution">
    <text evidence="8">Lacks conserved residue(s) required for the propagation of feature annotation.</text>
</comment>
<dbReference type="Pfam" id="PF11638">
    <property type="entry name" value="DnaA_N"/>
    <property type="match status" value="1"/>
</dbReference>
<feature type="region of interest" description="Domain IV, binds dsDNA" evidence="8">
    <location>
        <begin position="334"/>
        <end position="453"/>
    </location>
</feature>
<comment type="subcellular location">
    <subcellularLocation>
        <location evidence="8">Cytoplasm</location>
    </subcellularLocation>
</comment>
<dbReference type="CDD" id="cd06571">
    <property type="entry name" value="Bac_DnaA_C"/>
    <property type="match status" value="1"/>
</dbReference>
<keyword evidence="3 8" id="KW-0235">DNA replication</keyword>
<dbReference type="HAMAP" id="MF_00377">
    <property type="entry name" value="DnaA_bact"/>
    <property type="match status" value="1"/>
</dbReference>
<dbReference type="RefSeq" id="WP_380820001.1">
    <property type="nucleotide sequence ID" value="NZ_JBHTJN010000009.1"/>
</dbReference>
<protein>
    <recommendedName>
        <fullName evidence="8 9">Chromosomal replication initiator protein DnaA</fullName>
    </recommendedName>
</protein>
<reference evidence="15" key="1">
    <citation type="journal article" date="2019" name="Int. J. Syst. Evol. Microbiol.">
        <title>The Global Catalogue of Microorganisms (GCM) 10K type strain sequencing project: providing services to taxonomists for standard genome sequencing and annotation.</title>
        <authorList>
            <consortium name="The Broad Institute Genomics Platform"/>
            <consortium name="The Broad Institute Genome Sequencing Center for Infectious Disease"/>
            <person name="Wu L."/>
            <person name="Ma J."/>
        </authorList>
    </citation>
    <scope>NUCLEOTIDE SEQUENCE [LARGE SCALE GENOMIC DNA]</scope>
    <source>
        <strain evidence="15">CCUG 61707</strain>
    </source>
</reference>
<keyword evidence="15" id="KW-1185">Reference proteome</keyword>
<dbReference type="PANTHER" id="PTHR30050:SF2">
    <property type="entry name" value="CHROMOSOMAL REPLICATION INITIATOR PROTEIN DNAA"/>
    <property type="match status" value="1"/>
</dbReference>
<dbReference type="NCBIfam" id="TIGR00362">
    <property type="entry name" value="DnaA"/>
    <property type="match status" value="1"/>
</dbReference>
<evidence type="ECO:0000259" key="13">
    <source>
        <dbReference type="SMART" id="SM00760"/>
    </source>
</evidence>
<dbReference type="Pfam" id="PF00308">
    <property type="entry name" value="Bac_DnaA"/>
    <property type="match status" value="1"/>
</dbReference>
<dbReference type="InterPro" id="IPR013159">
    <property type="entry name" value="DnaA_C"/>
</dbReference>
<feature type="binding site" evidence="8">
    <location>
        <position position="163"/>
    </location>
    <ligand>
        <name>ATP</name>
        <dbReference type="ChEBI" id="CHEBI:30616"/>
    </ligand>
</feature>
<dbReference type="InterPro" id="IPR027417">
    <property type="entry name" value="P-loop_NTPase"/>
</dbReference>
<dbReference type="PROSITE" id="PS01008">
    <property type="entry name" value="DNAA"/>
    <property type="match status" value="1"/>
</dbReference>
<dbReference type="InterPro" id="IPR003593">
    <property type="entry name" value="AAA+_ATPase"/>
</dbReference>
<feature type="domain" description="Chromosomal replication initiator DnaA C-terminal" evidence="13">
    <location>
        <begin position="361"/>
        <end position="430"/>
    </location>
</feature>
<feature type="domain" description="AAA+ ATPase" evidence="12">
    <location>
        <begin position="150"/>
        <end position="281"/>
    </location>
</feature>
<proteinExistence type="inferred from homology"/>
<comment type="similarity">
    <text evidence="1 8 11">Belongs to the DnaA family.</text>
</comment>